<evidence type="ECO:0000256" key="1">
    <source>
        <dbReference type="ARBA" id="ARBA00022692"/>
    </source>
</evidence>
<dbReference type="RefSeq" id="WP_264814830.1">
    <property type="nucleotide sequence ID" value="NZ_BAPV01000005.1"/>
</dbReference>
<feature type="domain" description="Major facilitator superfamily (MFS) profile" evidence="5">
    <location>
        <begin position="39"/>
        <end position="431"/>
    </location>
</feature>
<keyword evidence="3 4" id="KW-0472">Membrane</keyword>
<gene>
    <name evidence="6" type="ORF">AA0535_1019</name>
</gene>
<dbReference type="Gene3D" id="1.20.1250.20">
    <property type="entry name" value="MFS general substrate transporter like domains"/>
    <property type="match status" value="2"/>
</dbReference>
<evidence type="ECO:0000256" key="4">
    <source>
        <dbReference type="SAM" id="Phobius"/>
    </source>
</evidence>
<dbReference type="PANTHER" id="PTHR23531">
    <property type="entry name" value="QUINOLENE RESISTANCE PROTEIN NORA"/>
    <property type="match status" value="1"/>
</dbReference>
<keyword evidence="2 4" id="KW-1133">Transmembrane helix</keyword>
<feature type="transmembrane region" description="Helical" evidence="4">
    <location>
        <begin position="197"/>
        <end position="216"/>
    </location>
</feature>
<dbReference type="PANTHER" id="PTHR23531:SF1">
    <property type="entry name" value="QUINOLENE RESISTANCE PROTEIN NORA"/>
    <property type="match status" value="1"/>
</dbReference>
<reference evidence="6" key="1">
    <citation type="submission" date="2013-04" db="EMBL/GenBank/DDBJ databases">
        <title>The genome sequencing project of 58 acetic acid bacteria.</title>
        <authorList>
            <person name="Okamoto-Kainuma A."/>
            <person name="Ishikawa M."/>
            <person name="Umino S."/>
            <person name="Koizumi Y."/>
            <person name="Shiwa Y."/>
            <person name="Yoshikawa H."/>
            <person name="Matsutani M."/>
            <person name="Matsushita K."/>
        </authorList>
    </citation>
    <scope>NUCLEOTIDE SEQUENCE</scope>
    <source>
        <strain evidence="6">NRIC 0535</strain>
    </source>
</reference>
<dbReference type="InterPro" id="IPR004748">
    <property type="entry name" value="Polyol_permease-like"/>
</dbReference>
<evidence type="ECO:0000313" key="6">
    <source>
        <dbReference type="EMBL" id="GBQ86429.1"/>
    </source>
</evidence>
<dbReference type="Pfam" id="PF07690">
    <property type="entry name" value="MFS_1"/>
    <property type="match status" value="1"/>
</dbReference>
<dbReference type="Proteomes" id="UP001062776">
    <property type="component" value="Unassembled WGS sequence"/>
</dbReference>
<dbReference type="InterPro" id="IPR011701">
    <property type="entry name" value="MFS"/>
</dbReference>
<accession>A0ABQ0Q0W9</accession>
<keyword evidence="7" id="KW-1185">Reference proteome</keyword>
<feature type="transmembrane region" description="Helical" evidence="4">
    <location>
        <begin position="380"/>
        <end position="399"/>
    </location>
</feature>
<sequence length="448" mass="48228">MMAGGTFVGGARSATDTLPDIEPQTAFGRVISWAGIPPIMIWGFIGTLLFMIGDGVESGYLSPYLVSLGFQEHDVAGLFTIYGLTAAVSAWASGALSDMWGSRKVMLVGLAIWILFQIGFLGFALPSKSWTLITLFYGLRGFGYPLFAFGFLVWVVNTAPVQKLGSAVGWFWFCFTAGLPTLGTTIAGVLLPVIGGYATLWVALSFVVFGGALALLGMNRVPRVETGNKGAIKTLFMSLAIGWQRPKVGIGCIVRAINTSAEFGFLVFMPLYFTHTLGFTMGQWLAVLQAIFISNIFFNLFLGIISDKLSWRYTVLIMGGIGSTLSTMALYFAPTMLGPDHLFIVMIAGAFYGMTLAGYVPLSALMPYLAPENKAAAMSLLNLGAGASVWIGPAIVYIFEPSFGVFGVMVVYSIIYFISAVLTYFLKLDPEVEAHLHSTRASAKGFSH</sequence>
<proteinExistence type="predicted"/>
<feature type="transmembrane region" description="Helical" evidence="4">
    <location>
        <begin position="30"/>
        <end position="53"/>
    </location>
</feature>
<feature type="transmembrane region" description="Helical" evidence="4">
    <location>
        <begin position="252"/>
        <end position="272"/>
    </location>
</feature>
<organism evidence="6 7">
    <name type="scientific">Asaia krungthepensis NRIC 0535</name>
    <dbReference type="NCBI Taxonomy" id="1307925"/>
    <lineage>
        <taxon>Bacteria</taxon>
        <taxon>Pseudomonadati</taxon>
        <taxon>Pseudomonadota</taxon>
        <taxon>Alphaproteobacteria</taxon>
        <taxon>Acetobacterales</taxon>
        <taxon>Acetobacteraceae</taxon>
        <taxon>Asaia</taxon>
    </lineage>
</organism>
<dbReference type="InterPro" id="IPR036259">
    <property type="entry name" value="MFS_trans_sf"/>
</dbReference>
<feature type="transmembrane region" description="Helical" evidence="4">
    <location>
        <begin position="284"/>
        <end position="306"/>
    </location>
</feature>
<protein>
    <submittedName>
        <fullName evidence="6">Alpha-ketoglutarate transporter</fullName>
    </submittedName>
</protein>
<feature type="transmembrane region" description="Helical" evidence="4">
    <location>
        <begin position="105"/>
        <end position="125"/>
    </location>
</feature>
<dbReference type="EMBL" id="BAPV01000005">
    <property type="protein sequence ID" value="GBQ86429.1"/>
    <property type="molecule type" value="Genomic_DNA"/>
</dbReference>
<keyword evidence="1 4" id="KW-0812">Transmembrane</keyword>
<dbReference type="CDD" id="cd17337">
    <property type="entry name" value="MFS_CsbX"/>
    <property type="match status" value="1"/>
</dbReference>
<feature type="transmembrane region" description="Helical" evidence="4">
    <location>
        <begin position="73"/>
        <end position="93"/>
    </location>
</feature>
<evidence type="ECO:0000256" key="3">
    <source>
        <dbReference type="ARBA" id="ARBA00023136"/>
    </source>
</evidence>
<dbReference type="PROSITE" id="PS50850">
    <property type="entry name" value="MFS"/>
    <property type="match status" value="1"/>
</dbReference>
<evidence type="ECO:0000313" key="7">
    <source>
        <dbReference type="Proteomes" id="UP001062776"/>
    </source>
</evidence>
<dbReference type="NCBIfam" id="TIGR00897">
    <property type="entry name" value="2A0118"/>
    <property type="match status" value="1"/>
</dbReference>
<feature type="transmembrane region" description="Helical" evidence="4">
    <location>
        <begin position="313"/>
        <end position="332"/>
    </location>
</feature>
<name>A0ABQ0Q0W9_9PROT</name>
<feature type="transmembrane region" description="Helical" evidence="4">
    <location>
        <begin position="168"/>
        <end position="191"/>
    </location>
</feature>
<evidence type="ECO:0000256" key="2">
    <source>
        <dbReference type="ARBA" id="ARBA00022989"/>
    </source>
</evidence>
<comment type="caution">
    <text evidence="6">The sequence shown here is derived from an EMBL/GenBank/DDBJ whole genome shotgun (WGS) entry which is preliminary data.</text>
</comment>
<feature type="transmembrane region" description="Helical" evidence="4">
    <location>
        <begin position="137"/>
        <end position="156"/>
    </location>
</feature>
<evidence type="ECO:0000259" key="5">
    <source>
        <dbReference type="PROSITE" id="PS50850"/>
    </source>
</evidence>
<dbReference type="SUPFAM" id="SSF103473">
    <property type="entry name" value="MFS general substrate transporter"/>
    <property type="match status" value="1"/>
</dbReference>
<feature type="transmembrane region" description="Helical" evidence="4">
    <location>
        <begin position="405"/>
        <end position="426"/>
    </location>
</feature>
<dbReference type="InterPro" id="IPR052714">
    <property type="entry name" value="MFS_Exporter"/>
</dbReference>
<dbReference type="InterPro" id="IPR020846">
    <property type="entry name" value="MFS_dom"/>
</dbReference>
<feature type="transmembrane region" description="Helical" evidence="4">
    <location>
        <begin position="344"/>
        <end position="368"/>
    </location>
</feature>